<dbReference type="PANTHER" id="PTHR21343:SF10">
    <property type="entry name" value="DRTGG DOMAIN-CONTAINING PROTEIN"/>
    <property type="match status" value="1"/>
</dbReference>
<reference evidence="3 4" key="1">
    <citation type="submission" date="2019-03" db="EMBL/GenBank/DDBJ databases">
        <authorList>
            <person name="Gaulin E."/>
            <person name="Dumas B."/>
        </authorList>
    </citation>
    <scope>NUCLEOTIDE SEQUENCE [LARGE SCALE GENOMIC DNA]</scope>
    <source>
        <strain evidence="3">CBS 568.67</strain>
    </source>
</reference>
<dbReference type="EMBL" id="CAADRA010001226">
    <property type="protein sequence ID" value="VFT81848.1"/>
    <property type="molecule type" value="Genomic_DNA"/>
</dbReference>
<dbReference type="Pfam" id="PF13500">
    <property type="entry name" value="AAA_26"/>
    <property type="match status" value="1"/>
</dbReference>
<dbReference type="SUPFAM" id="SSF52540">
    <property type="entry name" value="P-loop containing nucleoside triphosphate hydrolases"/>
    <property type="match status" value="1"/>
</dbReference>
<evidence type="ECO:0000313" key="3">
    <source>
        <dbReference type="EMBL" id="VFT81848.1"/>
    </source>
</evidence>
<gene>
    <name evidence="3" type="primary">Aste57867_4752</name>
    <name evidence="2" type="ORF">As57867_004739</name>
    <name evidence="3" type="ORF">ASTE57867_4752</name>
</gene>
<dbReference type="OrthoDB" id="426250at2759"/>
<dbReference type="Proteomes" id="UP000332933">
    <property type="component" value="Unassembled WGS sequence"/>
</dbReference>
<evidence type="ECO:0000313" key="4">
    <source>
        <dbReference type="Proteomes" id="UP000332933"/>
    </source>
</evidence>
<reference evidence="2" key="2">
    <citation type="submission" date="2019-06" db="EMBL/GenBank/DDBJ databases">
        <title>Genomics analysis of Aphanomyces spp. identifies a new class of oomycete effector associated with host adaptation.</title>
        <authorList>
            <person name="Gaulin E."/>
        </authorList>
    </citation>
    <scope>NUCLEOTIDE SEQUENCE</scope>
    <source>
        <strain evidence="2">CBS 578.67</strain>
    </source>
</reference>
<dbReference type="InterPro" id="IPR027417">
    <property type="entry name" value="P-loop_NTPase"/>
</dbReference>
<evidence type="ECO:0000313" key="2">
    <source>
        <dbReference type="EMBL" id="KAF0712616.1"/>
    </source>
</evidence>
<evidence type="ECO:0000256" key="1">
    <source>
        <dbReference type="ARBA" id="ARBA00022962"/>
    </source>
</evidence>
<dbReference type="PANTHER" id="PTHR21343">
    <property type="entry name" value="DETHIOBIOTIN SYNTHETASE"/>
    <property type="match status" value="1"/>
</dbReference>
<name>A0A485KGV5_9STRA</name>
<accession>A0A485KGV5</accession>
<protein>
    <submittedName>
        <fullName evidence="3">Aste57867_4752 protein</fullName>
    </submittedName>
</protein>
<proteinExistence type="predicted"/>
<dbReference type="AlphaFoldDB" id="A0A485KGV5"/>
<dbReference type="Gene3D" id="3.40.50.300">
    <property type="entry name" value="P-loop containing nucleotide triphosphate hydrolases"/>
    <property type="match status" value="1"/>
</dbReference>
<organism evidence="3 4">
    <name type="scientific">Aphanomyces stellatus</name>
    <dbReference type="NCBI Taxonomy" id="120398"/>
    <lineage>
        <taxon>Eukaryota</taxon>
        <taxon>Sar</taxon>
        <taxon>Stramenopiles</taxon>
        <taxon>Oomycota</taxon>
        <taxon>Saprolegniomycetes</taxon>
        <taxon>Saprolegniales</taxon>
        <taxon>Verrucalvaceae</taxon>
        <taxon>Aphanomyces</taxon>
    </lineage>
</organism>
<sequence length="423" mass="45173">MLRVHVSGAADAPAFQQTVSILEGLSIVHDLRLDVQITPCAPLAIQLTTAHTSTTCTSLDSLLALLRQHVQFTAPASGPAMSLSPPPPSSLSPLNLGGPSSIRVNGAGALRIFVAGDKSQVGKSTICLGLLGSLLELGYKPHELAYIKPATQCEESQLVGRFCAHHGIAARPIGPVVFYSGFTRAFLEQPDAATATADLLHQVVDAVEAISASKRIVIIDGVGYPSVGSICGVSNADIAAALQPISVVVVGKKGVGDAVDSFNLNASYFTHQRGVRVLGGIFNRLPPDGYYSLPNCAANVTRYFELHYAERRQKAYGFVPDIQWPSHNPTTPLDDVALWTAVLNVFPSSVDVAALVDDAKANVGLWTQERSRKRPLADKTDDVLLAPIPIEDFTKKPRRELTIQWQQRQHIQAEAKQLGAAGS</sequence>
<keyword evidence="4" id="KW-1185">Reference proteome</keyword>
<dbReference type="EMBL" id="VJMH01001226">
    <property type="protein sequence ID" value="KAF0712616.1"/>
    <property type="molecule type" value="Genomic_DNA"/>
</dbReference>
<keyword evidence="1" id="KW-0315">Glutamine amidotransferase</keyword>